<keyword evidence="2" id="KW-0732">Signal</keyword>
<keyword evidence="4" id="KW-1185">Reference proteome</keyword>
<reference evidence="3 4" key="1">
    <citation type="submission" date="2023-05" db="EMBL/GenBank/DDBJ databases">
        <title>Flavobacterium sedimenti sp. nov., isolated from the sediment.</title>
        <authorList>
            <person name="Wu N."/>
        </authorList>
    </citation>
    <scope>NUCLEOTIDE SEQUENCE [LARGE SCALE GENOMIC DNA]</scope>
    <source>
        <strain evidence="3 4">YZ-48</strain>
    </source>
</reference>
<comment type="caution">
    <text evidence="3">The sequence shown here is derived from an EMBL/GenBank/DDBJ whole genome shotgun (WGS) entry which is preliminary data.</text>
</comment>
<dbReference type="InterPro" id="IPR011990">
    <property type="entry name" value="TPR-like_helical_dom_sf"/>
</dbReference>
<evidence type="ECO:0000313" key="3">
    <source>
        <dbReference type="EMBL" id="MDI9256275.1"/>
    </source>
</evidence>
<dbReference type="RefSeq" id="WP_283237957.1">
    <property type="nucleotide sequence ID" value="NZ_JASGBP010000001.1"/>
</dbReference>
<evidence type="ECO:0000256" key="2">
    <source>
        <dbReference type="SAM" id="SignalP"/>
    </source>
</evidence>
<dbReference type="Proteomes" id="UP001230035">
    <property type="component" value="Unassembled WGS sequence"/>
</dbReference>
<dbReference type="Pfam" id="PF00756">
    <property type="entry name" value="Esterase"/>
    <property type="match status" value="1"/>
</dbReference>
<evidence type="ECO:0000313" key="4">
    <source>
        <dbReference type="Proteomes" id="UP001230035"/>
    </source>
</evidence>
<feature type="compositionally biased region" description="Low complexity" evidence="1">
    <location>
        <begin position="392"/>
        <end position="406"/>
    </location>
</feature>
<dbReference type="InterPro" id="IPR050583">
    <property type="entry name" value="Mycobacterial_A85_antigen"/>
</dbReference>
<organism evidence="3 4">
    <name type="scientific">Flavobacterium sedimenticola</name>
    <dbReference type="NCBI Taxonomy" id="3043286"/>
    <lineage>
        <taxon>Bacteria</taxon>
        <taxon>Pseudomonadati</taxon>
        <taxon>Bacteroidota</taxon>
        <taxon>Flavobacteriia</taxon>
        <taxon>Flavobacteriales</taxon>
        <taxon>Flavobacteriaceae</taxon>
        <taxon>Flavobacterium</taxon>
    </lineage>
</organism>
<evidence type="ECO:0000256" key="1">
    <source>
        <dbReference type="SAM" id="MobiDB-lite"/>
    </source>
</evidence>
<dbReference type="EMBL" id="JASGBP010000001">
    <property type="protein sequence ID" value="MDI9256275.1"/>
    <property type="molecule type" value="Genomic_DNA"/>
</dbReference>
<dbReference type="InterPro" id="IPR000801">
    <property type="entry name" value="Esterase-like"/>
</dbReference>
<proteinExistence type="predicted"/>
<feature type="region of interest" description="Disordered" evidence="1">
    <location>
        <begin position="381"/>
        <end position="414"/>
    </location>
</feature>
<feature type="chain" id="PRO_5047492181" evidence="2">
    <location>
        <begin position="19"/>
        <end position="414"/>
    </location>
</feature>
<feature type="signal peptide" evidence="2">
    <location>
        <begin position="1"/>
        <end position="18"/>
    </location>
</feature>
<dbReference type="GO" id="GO:0016787">
    <property type="term" value="F:hydrolase activity"/>
    <property type="evidence" value="ECO:0007669"/>
    <property type="project" value="UniProtKB-KW"/>
</dbReference>
<dbReference type="PANTHER" id="PTHR48098">
    <property type="entry name" value="ENTEROCHELIN ESTERASE-RELATED"/>
    <property type="match status" value="1"/>
</dbReference>
<gene>
    <name evidence="3" type="ORF">QHT84_02470</name>
</gene>
<sequence length="414" mass="46854">MKKLILFLLLVGSGSLLAQRTITDTITSQKLNEDREIKIGLPPSYDKNKSQKYPLLILFDGDFLFDAFQGALSYGYYWDDLPEVIIVGISQNKNNERETDCTVDETTGLPSEKGADFFEFIGMELIPSIQKNFRAAPFRIAAGLDTTAGFLNCYLYKDQPIFNAFISMSPELPTGMEEQIPERLAAVQQTTFYYHCTADGDMKKMRTRIQAMDAEIKKINNPKLNYVYEEFKGASHYSLVLHAIPSALYQIFSVYQPISTAEFQEKIAVLPSGYVKYLTDKYDMLEKVLGLKLQIRINDFKAIEAAILKNKAYPEFDQLSQLARKNYPKSMLADYHLAQLYEKTGDLKRAIKSYQTAFQKEEIGDLTKDMMLERADALKGAAKAKAEEPVEEVPATDAPAETPTETPVEEKKSE</sequence>
<dbReference type="Gene3D" id="3.40.50.1820">
    <property type="entry name" value="alpha/beta hydrolase"/>
    <property type="match status" value="1"/>
</dbReference>
<dbReference type="PANTHER" id="PTHR48098:SF6">
    <property type="entry name" value="FERRI-BACILLIBACTIN ESTERASE BESA"/>
    <property type="match status" value="1"/>
</dbReference>
<dbReference type="SUPFAM" id="SSF53474">
    <property type="entry name" value="alpha/beta-Hydrolases"/>
    <property type="match status" value="1"/>
</dbReference>
<accession>A0ABT6XMQ7</accession>
<dbReference type="Gene3D" id="1.25.40.10">
    <property type="entry name" value="Tetratricopeptide repeat domain"/>
    <property type="match status" value="1"/>
</dbReference>
<keyword evidence="3" id="KW-0378">Hydrolase</keyword>
<dbReference type="InterPro" id="IPR029058">
    <property type="entry name" value="AB_hydrolase_fold"/>
</dbReference>
<protein>
    <submittedName>
        <fullName evidence="3">Alpha/beta hydrolase-fold protein</fullName>
    </submittedName>
</protein>
<name>A0ABT6XMQ7_9FLAO</name>